<dbReference type="AlphaFoldDB" id="A0A2M9FYX6"/>
<evidence type="ECO:0000256" key="7">
    <source>
        <dbReference type="SAM" id="SignalP"/>
    </source>
</evidence>
<dbReference type="InterPro" id="IPR051156">
    <property type="entry name" value="Mito/Outer_Membr_Metalloprot"/>
</dbReference>
<keyword evidence="5" id="KW-0862">Zinc</keyword>
<evidence type="ECO:0000313" key="10">
    <source>
        <dbReference type="Proteomes" id="UP000229498"/>
    </source>
</evidence>
<evidence type="ECO:0000313" key="9">
    <source>
        <dbReference type="EMBL" id="PJK28665.1"/>
    </source>
</evidence>
<feature type="signal peptide" evidence="7">
    <location>
        <begin position="1"/>
        <end position="19"/>
    </location>
</feature>
<keyword evidence="7" id="KW-0732">Signal</keyword>
<evidence type="ECO:0000256" key="3">
    <source>
        <dbReference type="ARBA" id="ARBA00022723"/>
    </source>
</evidence>
<dbReference type="EMBL" id="PHIG01000039">
    <property type="protein sequence ID" value="PJK28665.1"/>
    <property type="molecule type" value="Genomic_DNA"/>
</dbReference>
<evidence type="ECO:0000256" key="4">
    <source>
        <dbReference type="ARBA" id="ARBA00022801"/>
    </source>
</evidence>
<keyword evidence="4" id="KW-0378">Hydrolase</keyword>
<dbReference type="GO" id="GO:0004222">
    <property type="term" value="F:metalloendopeptidase activity"/>
    <property type="evidence" value="ECO:0007669"/>
    <property type="project" value="InterPro"/>
</dbReference>
<dbReference type="PANTHER" id="PTHR22726">
    <property type="entry name" value="METALLOENDOPEPTIDASE OMA1"/>
    <property type="match status" value="1"/>
</dbReference>
<dbReference type="Gene3D" id="3.30.2010.10">
    <property type="entry name" value="Metalloproteases ('zincins'), catalytic domain"/>
    <property type="match status" value="1"/>
</dbReference>
<organism evidence="9 10">
    <name type="scientific">Minwuia thermotolerans</name>
    <dbReference type="NCBI Taxonomy" id="2056226"/>
    <lineage>
        <taxon>Bacteria</taxon>
        <taxon>Pseudomonadati</taxon>
        <taxon>Pseudomonadota</taxon>
        <taxon>Alphaproteobacteria</taxon>
        <taxon>Minwuiales</taxon>
        <taxon>Minwuiaceae</taxon>
        <taxon>Minwuia</taxon>
    </lineage>
</organism>
<dbReference type="GO" id="GO:0046872">
    <property type="term" value="F:metal ion binding"/>
    <property type="evidence" value="ECO:0007669"/>
    <property type="project" value="UniProtKB-KW"/>
</dbReference>
<dbReference type="GO" id="GO:0016020">
    <property type="term" value="C:membrane"/>
    <property type="evidence" value="ECO:0007669"/>
    <property type="project" value="TreeGrafter"/>
</dbReference>
<keyword evidence="10" id="KW-1185">Reference proteome</keyword>
<evidence type="ECO:0000256" key="2">
    <source>
        <dbReference type="ARBA" id="ARBA00022670"/>
    </source>
</evidence>
<evidence type="ECO:0000256" key="1">
    <source>
        <dbReference type="ARBA" id="ARBA00001947"/>
    </source>
</evidence>
<feature type="domain" description="Peptidase M48" evidence="8">
    <location>
        <begin position="65"/>
        <end position="247"/>
    </location>
</feature>
<proteinExistence type="predicted"/>
<dbReference type="Pfam" id="PF01435">
    <property type="entry name" value="Peptidase_M48"/>
    <property type="match status" value="1"/>
</dbReference>
<dbReference type="RefSeq" id="WP_109792375.1">
    <property type="nucleotide sequence ID" value="NZ_PHIG01000039.1"/>
</dbReference>
<dbReference type="OrthoDB" id="9810445at2"/>
<sequence>MLKKLRVFAAGLAIASLVACQQVENPATGETELSTVSLEQEREMGREAHPQILAQFGGEYQDPELQGYVRQIGMRLARGAELPAEQFTFTLLDTPVVNAFAVPGGYVYVTRGMLAILNTEAELAGVMGHEIGHVTARHSAQQQKQGLFANLAVLGAAILTGSGDVARIGQVAAQGYMASHSRSDERQADSLGIRYLSRAGYDPMAMAGGLRALQRHSELIAAMSGRELQQVSFFSTHPHTPERVAATADEARGVSVSDPEVGRDAYLDAIDGMIYGDSPSQGFARGNTFAHPELRFSFQVPEGFSLDNLPQAVVASSRDGGRRIIFDQEPDRSVASRQGGMDAYIANHWGEGAQLSGLKRITLDGMPAATAVAPVTANNQPYAARLVAIRFDENRIYRFVFLAPRNDGRALSSMYERTVGSFERLTASEARQLQPLRLQVVTVDSNDTVSSLSSSAGAEGFAEQRFRVLNDLGGEDGLRPGRRVKVVRVGG</sequence>
<evidence type="ECO:0000256" key="6">
    <source>
        <dbReference type="ARBA" id="ARBA00023049"/>
    </source>
</evidence>
<keyword evidence="6" id="KW-0482">Metalloprotease</keyword>
<comment type="caution">
    <text evidence="9">The sequence shown here is derived from an EMBL/GenBank/DDBJ whole genome shotgun (WGS) entry which is preliminary data.</text>
</comment>
<evidence type="ECO:0000259" key="8">
    <source>
        <dbReference type="Pfam" id="PF01435"/>
    </source>
</evidence>
<gene>
    <name evidence="9" type="ORF">CVT23_15075</name>
</gene>
<keyword evidence="3" id="KW-0479">Metal-binding</keyword>
<dbReference type="PROSITE" id="PS51257">
    <property type="entry name" value="PROKAR_LIPOPROTEIN"/>
    <property type="match status" value="1"/>
</dbReference>
<comment type="cofactor">
    <cofactor evidence="1">
        <name>Zn(2+)</name>
        <dbReference type="ChEBI" id="CHEBI:29105"/>
    </cofactor>
</comment>
<feature type="chain" id="PRO_5014812444" description="Peptidase M48 domain-containing protein" evidence="7">
    <location>
        <begin position="20"/>
        <end position="491"/>
    </location>
</feature>
<keyword evidence="2" id="KW-0645">Protease</keyword>
<dbReference type="CDD" id="cd07333">
    <property type="entry name" value="M48C_bepA_like"/>
    <property type="match status" value="1"/>
</dbReference>
<dbReference type="GO" id="GO:0051603">
    <property type="term" value="P:proteolysis involved in protein catabolic process"/>
    <property type="evidence" value="ECO:0007669"/>
    <property type="project" value="TreeGrafter"/>
</dbReference>
<accession>A0A2M9FYX6</accession>
<dbReference type="Proteomes" id="UP000229498">
    <property type="component" value="Unassembled WGS sequence"/>
</dbReference>
<reference evidence="9 10" key="1">
    <citation type="submission" date="2017-11" db="EMBL/GenBank/DDBJ databases">
        <title>Draft genome sequence of Rhizobiales bacterium SY3-13.</title>
        <authorList>
            <person name="Sun C."/>
        </authorList>
    </citation>
    <scope>NUCLEOTIDE SEQUENCE [LARGE SCALE GENOMIC DNA]</scope>
    <source>
        <strain evidence="9 10">SY3-13</strain>
    </source>
</reference>
<dbReference type="PANTHER" id="PTHR22726:SF1">
    <property type="entry name" value="METALLOENDOPEPTIDASE OMA1, MITOCHONDRIAL"/>
    <property type="match status" value="1"/>
</dbReference>
<evidence type="ECO:0000256" key="5">
    <source>
        <dbReference type="ARBA" id="ARBA00022833"/>
    </source>
</evidence>
<protein>
    <recommendedName>
        <fullName evidence="8">Peptidase M48 domain-containing protein</fullName>
    </recommendedName>
</protein>
<name>A0A2M9FYX6_9PROT</name>
<dbReference type="InterPro" id="IPR001915">
    <property type="entry name" value="Peptidase_M48"/>
</dbReference>